<accession>A0A9W7BUT4</accession>
<dbReference type="AlphaFoldDB" id="A0A9W7BUT4"/>
<organism evidence="2 3">
    <name type="scientific">Triparma strigata</name>
    <dbReference type="NCBI Taxonomy" id="1606541"/>
    <lineage>
        <taxon>Eukaryota</taxon>
        <taxon>Sar</taxon>
        <taxon>Stramenopiles</taxon>
        <taxon>Ochrophyta</taxon>
        <taxon>Bolidophyceae</taxon>
        <taxon>Parmales</taxon>
        <taxon>Triparmaceae</taxon>
        <taxon>Triparma</taxon>
    </lineage>
</organism>
<evidence type="ECO:0000256" key="1">
    <source>
        <dbReference type="SAM" id="MobiDB-lite"/>
    </source>
</evidence>
<evidence type="ECO:0000313" key="3">
    <source>
        <dbReference type="Proteomes" id="UP001165085"/>
    </source>
</evidence>
<dbReference type="EMBL" id="BRXY01000503">
    <property type="protein sequence ID" value="GMH97871.1"/>
    <property type="molecule type" value="Genomic_DNA"/>
</dbReference>
<feature type="region of interest" description="Disordered" evidence="1">
    <location>
        <begin position="29"/>
        <end position="55"/>
    </location>
</feature>
<sequence>MEVVGKYATKLKSELTKLKKTIQVLQSEKNELESENNELKRKQAQETKKVEPDDEEVTLNVARKKSKSIAKTLTTSSKKPKISSPQPQTLLGTKVAKFFSGQAYPGIVISPPTCKWGAKSGAPWWKIVFEDGDREDWDEVEVEEGKEVCIKYFKNNKNK</sequence>
<feature type="compositionally biased region" description="Basic and acidic residues" evidence="1">
    <location>
        <begin position="29"/>
        <end position="51"/>
    </location>
</feature>
<proteinExistence type="predicted"/>
<gene>
    <name evidence="2" type="ORF">TrST_g11256</name>
</gene>
<feature type="compositionally biased region" description="Low complexity" evidence="1">
    <location>
        <begin position="71"/>
        <end position="87"/>
    </location>
</feature>
<dbReference type="Proteomes" id="UP001165085">
    <property type="component" value="Unassembled WGS sequence"/>
</dbReference>
<reference evidence="3" key="1">
    <citation type="journal article" date="2023" name="Commun. Biol.">
        <title>Genome analysis of Parmales, the sister group of diatoms, reveals the evolutionary specialization of diatoms from phago-mixotrophs to photoautotrophs.</title>
        <authorList>
            <person name="Ban H."/>
            <person name="Sato S."/>
            <person name="Yoshikawa S."/>
            <person name="Yamada K."/>
            <person name="Nakamura Y."/>
            <person name="Ichinomiya M."/>
            <person name="Sato N."/>
            <person name="Blanc-Mathieu R."/>
            <person name="Endo H."/>
            <person name="Kuwata A."/>
            <person name="Ogata H."/>
        </authorList>
    </citation>
    <scope>NUCLEOTIDE SEQUENCE [LARGE SCALE GENOMIC DNA]</scope>
    <source>
        <strain evidence="3">NIES 3701</strain>
    </source>
</reference>
<name>A0A9W7BUT4_9STRA</name>
<protein>
    <submittedName>
        <fullName evidence="2">Uncharacterized protein</fullName>
    </submittedName>
</protein>
<comment type="caution">
    <text evidence="2">The sequence shown here is derived from an EMBL/GenBank/DDBJ whole genome shotgun (WGS) entry which is preliminary data.</text>
</comment>
<keyword evidence="3" id="KW-1185">Reference proteome</keyword>
<feature type="region of interest" description="Disordered" evidence="1">
    <location>
        <begin position="68"/>
        <end position="87"/>
    </location>
</feature>
<evidence type="ECO:0000313" key="2">
    <source>
        <dbReference type="EMBL" id="GMH97871.1"/>
    </source>
</evidence>